<accession>A0AAD9G5H4</accession>
<reference evidence="1" key="2">
    <citation type="submission" date="2021-05" db="EMBL/GenBank/DDBJ databases">
        <authorList>
            <person name="Pain A."/>
        </authorList>
    </citation>
    <scope>NUCLEOTIDE SEQUENCE</scope>
    <source>
        <strain evidence="1">1802A</strain>
    </source>
</reference>
<feature type="non-terminal residue" evidence="1">
    <location>
        <position position="1174"/>
    </location>
</feature>
<reference evidence="1" key="1">
    <citation type="journal article" date="2014" name="Nucleic Acids Res.">
        <title>The evolutionary dynamics of variant antigen genes in Babesia reveal a history of genomic innovation underlying host-parasite interaction.</title>
        <authorList>
            <person name="Jackson A.P."/>
            <person name="Otto T.D."/>
            <person name="Darby A."/>
            <person name="Ramaprasad A."/>
            <person name="Xia D."/>
            <person name="Echaide I.E."/>
            <person name="Farber M."/>
            <person name="Gahlot S."/>
            <person name="Gamble J."/>
            <person name="Gupta D."/>
            <person name="Gupta Y."/>
            <person name="Jackson L."/>
            <person name="Malandrin L."/>
            <person name="Malas T.B."/>
            <person name="Moussa E."/>
            <person name="Nair M."/>
            <person name="Reid A.J."/>
            <person name="Sanders M."/>
            <person name="Sharma J."/>
            <person name="Tracey A."/>
            <person name="Quail M.A."/>
            <person name="Weir W."/>
            <person name="Wastling J.M."/>
            <person name="Hall N."/>
            <person name="Willadsen P."/>
            <person name="Lingelbach K."/>
            <person name="Shiels B."/>
            <person name="Tait A."/>
            <person name="Berriman M."/>
            <person name="Allred D.R."/>
            <person name="Pain A."/>
        </authorList>
    </citation>
    <scope>NUCLEOTIDE SEQUENCE</scope>
    <source>
        <strain evidence="1">1802A</strain>
    </source>
</reference>
<dbReference type="EMBL" id="JAHBMH010000074">
    <property type="protein sequence ID" value="KAK1932203.1"/>
    <property type="molecule type" value="Genomic_DNA"/>
</dbReference>
<dbReference type="Proteomes" id="UP001195914">
    <property type="component" value="Unassembled WGS sequence"/>
</dbReference>
<dbReference type="AlphaFoldDB" id="A0AAD9G5H4"/>
<evidence type="ECO:0000313" key="2">
    <source>
        <dbReference type="Proteomes" id="UP001195914"/>
    </source>
</evidence>
<keyword evidence="2" id="KW-1185">Reference proteome</keyword>
<name>A0AAD9G5H4_BABDI</name>
<protein>
    <submittedName>
        <fullName evidence="1">Variant erythrocyte surface antigen-1 family protein</fullName>
    </submittedName>
</protein>
<evidence type="ECO:0000313" key="1">
    <source>
        <dbReference type="EMBL" id="KAK1932203.1"/>
    </source>
</evidence>
<gene>
    <name evidence="1" type="ORF">X943_003096</name>
</gene>
<proteinExistence type="predicted"/>
<sequence length="1174" mass="128721">MVCYMYYTDVFLGSVNIDKLKSALNAELGSFNSNDLKELVQGLCLFLGYPSCVCSLKLNVDKSLQDISGKLIQDSKAVKSSHSITTLTLNCNSCNSKKILCKCCVISCIKELRGKSKQCKCPRLNDPSKECKCKGTKEKCCKDFLSGLEACLSLLNLQTDLKDCKCVGPDCCESGTCTNGSCKLCKPQNFSDNAMTGLGICPMNPRKLAGKLEGFFGSGQGPRNGCTCKCGSGKSCCCLACDSNMCLKSCTAKCGSSGQCSCASNFSQCPCKDFCSKINGLKVLAKAGDMRCCESGKNCHCQLDPSNKCTPGSSGKCCVVDDKSGSGSNFQQGVKCMIRRLVRFFNGLPLDLSSKKDCSKLCCEIFCVLKCCEFLKMFYDRGGKESCSKCKSPGKCLGSTLKTQPSSNNCCNGTAGCQSGNCCQGCQDCDALKFRKALEDLKYSSPCGQDLWRVLDNFLYYCFSVFMGHKDFIRNTVLAAVKDCSNCNKTGQRSSDWKACKCSSGLSCKACDTLLKDSKLMSILRQGYVSSYVNSTWDSLCPKSSSSKCCCGRLSCSCSKSSSSSLCCQSQSSCDPKNCCEACPQRKAAKIFLGMLPCLYFGLKILYDRSKYGSGFAGWHDISVSNGNPSSDLAKFFFAWGYDLDPLKTKKGSEFPPMLENLFGGSFKSLFETSKKYFTSLSSPGSHSQPSPKPPQTVREILLWLYGLRFTSGFSSLVSHCSSLCSPFGNSFHPDAFCYYIHTSCFLAPIAIISAIETSDYTVANFFSDAQSEVSEFHYPEDPFALLEKLCDYIRKIYIPLHFLRFQCERIPGHGGWQDCAYGQSCAEKFKGNSLSSGSSPVTSALPGSYCCPPGSGQGILCNKDHSGKCSAASHSSSQCPHHLMRFLIDGSKDSQNSKSLFKPPEGFPPMGFSNLSPTGRSGESLHGVLIWFCREGFYPLTRLLQFSLCIFRNPPETLGELFSFFQKFAEALNSKSDLSSRFVQWIDGEPGRYPGKALQDAVRALYGSEDSHKNSSHPFDLYSLIACPATKESRATCGKYLHPLTYNAYNNNIFIEGFLDTYLSFICYLAKDFKKKLEEFHHDASTKFKSCCSTGSCEKIVTCPCALPFFYSFGFGFWSPKGLNCPEHDKHTPQGQAKDCTLKSCSQFLTQLDNVVKGDPFKALLRIIDEFIW</sequence>
<comment type="caution">
    <text evidence="1">The sequence shown here is derived from an EMBL/GenBank/DDBJ whole genome shotgun (WGS) entry which is preliminary data.</text>
</comment>
<organism evidence="1 2">
    <name type="scientific">Babesia divergens</name>
    <dbReference type="NCBI Taxonomy" id="32595"/>
    <lineage>
        <taxon>Eukaryota</taxon>
        <taxon>Sar</taxon>
        <taxon>Alveolata</taxon>
        <taxon>Apicomplexa</taxon>
        <taxon>Aconoidasida</taxon>
        <taxon>Piroplasmida</taxon>
        <taxon>Babesiidae</taxon>
        <taxon>Babesia</taxon>
    </lineage>
</organism>